<dbReference type="Gene3D" id="3.40.250.10">
    <property type="entry name" value="Rhodanese-like domain"/>
    <property type="match status" value="1"/>
</dbReference>
<dbReference type="SUPFAM" id="SSF52821">
    <property type="entry name" value="Rhodanese/Cell cycle control phosphatase"/>
    <property type="match status" value="1"/>
</dbReference>
<gene>
    <name evidence="3" type="primary">pspE_1</name>
    <name evidence="3" type="ORF">ENSA5_19600</name>
</gene>
<dbReference type="InterPro" id="IPR050229">
    <property type="entry name" value="GlpE_sulfurtransferase"/>
</dbReference>
<feature type="compositionally biased region" description="Basic and acidic residues" evidence="1">
    <location>
        <begin position="25"/>
        <end position="35"/>
    </location>
</feature>
<proteinExistence type="predicted"/>
<organism evidence="3 4">
    <name type="scientific">Enhygromyxa salina</name>
    <dbReference type="NCBI Taxonomy" id="215803"/>
    <lineage>
        <taxon>Bacteria</taxon>
        <taxon>Pseudomonadati</taxon>
        <taxon>Myxococcota</taxon>
        <taxon>Polyangia</taxon>
        <taxon>Nannocystales</taxon>
        <taxon>Nannocystaceae</taxon>
        <taxon>Enhygromyxa</taxon>
    </lineage>
</organism>
<reference evidence="3 4" key="1">
    <citation type="submission" date="2018-03" db="EMBL/GenBank/DDBJ databases">
        <title>Draft Genome Sequences of the Obligatory Marine Myxobacteria Enhygromyxa salina SWB005.</title>
        <authorList>
            <person name="Poehlein A."/>
            <person name="Moghaddam J.A."/>
            <person name="Harms H."/>
            <person name="Alanjari M."/>
            <person name="Koenig G.M."/>
            <person name="Daniel R."/>
            <person name="Schaeberle T.F."/>
        </authorList>
    </citation>
    <scope>NUCLEOTIDE SEQUENCE [LARGE SCALE GENOMIC DNA]</scope>
    <source>
        <strain evidence="3 4">SWB005</strain>
    </source>
</reference>
<comment type="caution">
    <text evidence="3">The sequence shown here is derived from an EMBL/GenBank/DDBJ whole genome shotgun (WGS) entry which is preliminary data.</text>
</comment>
<feature type="region of interest" description="Disordered" evidence="1">
    <location>
        <begin position="25"/>
        <end position="47"/>
    </location>
</feature>
<evidence type="ECO:0000256" key="1">
    <source>
        <dbReference type="SAM" id="MobiDB-lite"/>
    </source>
</evidence>
<dbReference type="PROSITE" id="PS50206">
    <property type="entry name" value="RHODANESE_3"/>
    <property type="match status" value="1"/>
</dbReference>
<dbReference type="GO" id="GO:0004792">
    <property type="term" value="F:thiosulfate-cyanide sulfurtransferase activity"/>
    <property type="evidence" value="ECO:0007669"/>
    <property type="project" value="UniProtKB-EC"/>
</dbReference>
<feature type="domain" description="Rhodanese" evidence="2">
    <location>
        <begin position="57"/>
        <end position="135"/>
    </location>
</feature>
<dbReference type="InterPro" id="IPR036873">
    <property type="entry name" value="Rhodanese-like_dom_sf"/>
</dbReference>
<dbReference type="EC" id="2.8.1.1" evidence="3"/>
<sequence length="143" mass="15525">MTPRVLPAALALALLLPACKHDQDTETTAKSETKLDAQGLPEGPYADRDPALAKQLVDADALLLDVRTPKEFARGHIEGAININHSDVPARLDEIRELVGGDVHKPVVLYCKSGRRAGIVKDQLIDAGFDRVTNLGRLSDWPD</sequence>
<dbReference type="PANTHER" id="PTHR43031">
    <property type="entry name" value="FAD-DEPENDENT OXIDOREDUCTASE"/>
    <property type="match status" value="1"/>
</dbReference>
<dbReference type="SMART" id="SM00450">
    <property type="entry name" value="RHOD"/>
    <property type="match status" value="1"/>
</dbReference>
<keyword evidence="3" id="KW-0808">Transferase</keyword>
<dbReference type="OrthoDB" id="5471138at2"/>
<accession>A0A2S9YDC8</accession>
<evidence type="ECO:0000313" key="3">
    <source>
        <dbReference type="EMBL" id="PRQ03021.1"/>
    </source>
</evidence>
<dbReference type="Pfam" id="PF00581">
    <property type="entry name" value="Rhodanese"/>
    <property type="match status" value="1"/>
</dbReference>
<dbReference type="AlphaFoldDB" id="A0A2S9YDC8"/>
<evidence type="ECO:0000259" key="2">
    <source>
        <dbReference type="PROSITE" id="PS50206"/>
    </source>
</evidence>
<name>A0A2S9YDC8_9BACT</name>
<dbReference type="RefSeq" id="WP_106391392.1">
    <property type="nucleotide sequence ID" value="NZ_PVNK01000108.1"/>
</dbReference>
<dbReference type="Proteomes" id="UP000237968">
    <property type="component" value="Unassembled WGS sequence"/>
</dbReference>
<dbReference type="InterPro" id="IPR001763">
    <property type="entry name" value="Rhodanese-like_dom"/>
</dbReference>
<evidence type="ECO:0000313" key="4">
    <source>
        <dbReference type="Proteomes" id="UP000237968"/>
    </source>
</evidence>
<dbReference type="CDD" id="cd00158">
    <property type="entry name" value="RHOD"/>
    <property type="match status" value="1"/>
</dbReference>
<dbReference type="PANTHER" id="PTHR43031:SF1">
    <property type="entry name" value="PYRIDINE NUCLEOTIDE-DISULPHIDE OXIDOREDUCTASE"/>
    <property type="match status" value="1"/>
</dbReference>
<keyword evidence="4" id="KW-1185">Reference proteome</keyword>
<dbReference type="EMBL" id="PVNK01000108">
    <property type="protein sequence ID" value="PRQ03021.1"/>
    <property type="molecule type" value="Genomic_DNA"/>
</dbReference>
<protein>
    <submittedName>
        <fullName evidence="3">Thiosulfate sulfurtransferase PspE</fullName>
        <ecNumber evidence="3">2.8.1.1</ecNumber>
    </submittedName>
</protein>